<gene>
    <name evidence="3" type="ORF">LSH36_266g00002</name>
</gene>
<proteinExistence type="predicted"/>
<dbReference type="InterPro" id="IPR024883">
    <property type="entry name" value="Neurensin"/>
</dbReference>
<dbReference type="PANTHER" id="PTHR14796">
    <property type="entry name" value="NEURENSIN 1-RELATED"/>
    <property type="match status" value="1"/>
</dbReference>
<sequence length="288" mass="32098">MDREERSLLLSSGSEDEPAATSAKYGSEPPADSEQQQLQGGGHSAAGAAISEPDDSDDAEPKTKHAWWKRDRKLQKNPSLDKVDEDEPIADLGEPKARRGRFVGVRSYLHNFYEGHVLKDPTIYEDEDEFGYLLGRPRRRRCASIWWKVFVWIGANFLVFGIIGVLVGYLVPQKPIFVGKVADHVYLEDRSALAYNFNLDVCKLVGLILFCIGGMTLAIALLFPSFLYHYCDDERREASIKVNLGGEKPPLSPLEMQIPASSLIAGVQPGRKGKESILTKEGMIPYKD</sequence>
<dbReference type="GO" id="GO:0030133">
    <property type="term" value="C:transport vesicle"/>
    <property type="evidence" value="ECO:0007669"/>
    <property type="project" value="InterPro"/>
</dbReference>
<feature type="region of interest" description="Disordered" evidence="1">
    <location>
        <begin position="1"/>
        <end position="70"/>
    </location>
</feature>
<reference evidence="3" key="1">
    <citation type="journal article" date="2023" name="Mol. Biol. Evol.">
        <title>Third-Generation Sequencing Reveals the Adaptive Role of the Epigenome in Three Deep-Sea Polychaetes.</title>
        <authorList>
            <person name="Perez M."/>
            <person name="Aroh O."/>
            <person name="Sun Y."/>
            <person name="Lan Y."/>
            <person name="Juniper S.K."/>
            <person name="Young C.R."/>
            <person name="Angers B."/>
            <person name="Qian P.Y."/>
        </authorList>
    </citation>
    <scope>NUCLEOTIDE SEQUENCE</scope>
    <source>
        <strain evidence="3">P08H-3</strain>
    </source>
</reference>
<dbReference type="GO" id="GO:0043025">
    <property type="term" value="C:neuronal cell body"/>
    <property type="evidence" value="ECO:0007669"/>
    <property type="project" value="TreeGrafter"/>
</dbReference>
<dbReference type="GO" id="GO:0007399">
    <property type="term" value="P:nervous system development"/>
    <property type="evidence" value="ECO:0007669"/>
    <property type="project" value="TreeGrafter"/>
</dbReference>
<dbReference type="PANTHER" id="PTHR14796:SF3">
    <property type="entry name" value="NEURENSIN 1-LIKE-RELATED"/>
    <property type="match status" value="1"/>
</dbReference>
<keyword evidence="2" id="KW-1133">Transmembrane helix</keyword>
<feature type="transmembrane region" description="Helical" evidence="2">
    <location>
        <begin position="204"/>
        <end position="231"/>
    </location>
</feature>
<name>A0AAD9JM07_9ANNE</name>
<dbReference type="AlphaFoldDB" id="A0AAD9JM07"/>
<keyword evidence="4" id="KW-1185">Reference proteome</keyword>
<dbReference type="GO" id="GO:0043005">
    <property type="term" value="C:neuron projection"/>
    <property type="evidence" value="ECO:0007669"/>
    <property type="project" value="TreeGrafter"/>
</dbReference>
<dbReference type="EMBL" id="JAODUP010000266">
    <property type="protein sequence ID" value="KAK2154515.1"/>
    <property type="molecule type" value="Genomic_DNA"/>
</dbReference>
<feature type="transmembrane region" description="Helical" evidence="2">
    <location>
        <begin position="145"/>
        <end position="171"/>
    </location>
</feature>
<organism evidence="3 4">
    <name type="scientific">Paralvinella palmiformis</name>
    <dbReference type="NCBI Taxonomy" id="53620"/>
    <lineage>
        <taxon>Eukaryota</taxon>
        <taxon>Metazoa</taxon>
        <taxon>Spiralia</taxon>
        <taxon>Lophotrochozoa</taxon>
        <taxon>Annelida</taxon>
        <taxon>Polychaeta</taxon>
        <taxon>Sedentaria</taxon>
        <taxon>Canalipalpata</taxon>
        <taxon>Terebellida</taxon>
        <taxon>Terebelliformia</taxon>
        <taxon>Alvinellidae</taxon>
        <taxon>Paralvinella</taxon>
    </lineage>
</organism>
<evidence type="ECO:0000313" key="4">
    <source>
        <dbReference type="Proteomes" id="UP001208570"/>
    </source>
</evidence>
<evidence type="ECO:0000313" key="3">
    <source>
        <dbReference type="EMBL" id="KAK2154515.1"/>
    </source>
</evidence>
<evidence type="ECO:0000256" key="1">
    <source>
        <dbReference type="SAM" id="MobiDB-lite"/>
    </source>
</evidence>
<protein>
    <submittedName>
        <fullName evidence="3">Uncharacterized protein</fullName>
    </submittedName>
</protein>
<evidence type="ECO:0000256" key="2">
    <source>
        <dbReference type="SAM" id="Phobius"/>
    </source>
</evidence>
<keyword evidence="2" id="KW-0472">Membrane</keyword>
<comment type="caution">
    <text evidence="3">The sequence shown here is derived from an EMBL/GenBank/DDBJ whole genome shotgun (WGS) entry which is preliminary data.</text>
</comment>
<accession>A0AAD9JM07</accession>
<keyword evidence="2" id="KW-0812">Transmembrane</keyword>
<dbReference type="Proteomes" id="UP001208570">
    <property type="component" value="Unassembled WGS sequence"/>
</dbReference>
<dbReference type="Pfam" id="PF14927">
    <property type="entry name" value="Neurensin"/>
    <property type="match status" value="1"/>
</dbReference>